<protein>
    <recommendedName>
        <fullName evidence="7">WW domain-containing protein</fullName>
    </recommendedName>
</protein>
<dbReference type="Gene3D" id="3.30.40.10">
    <property type="entry name" value="Zinc/RING finger domain, C3HC4 (zinc finger)"/>
    <property type="match status" value="1"/>
</dbReference>
<evidence type="ECO:0000256" key="2">
    <source>
        <dbReference type="SAM" id="MobiDB-lite"/>
    </source>
</evidence>
<feature type="domain" description="RING-type" evidence="4">
    <location>
        <begin position="440"/>
        <end position="491"/>
    </location>
</feature>
<name>A0ABR2XBX2_9PEZI</name>
<evidence type="ECO:0008006" key="7">
    <source>
        <dbReference type="Google" id="ProtNLM"/>
    </source>
</evidence>
<evidence type="ECO:0000259" key="4">
    <source>
        <dbReference type="PROSITE" id="PS50089"/>
    </source>
</evidence>
<dbReference type="SUPFAM" id="SSF51045">
    <property type="entry name" value="WW domain"/>
    <property type="match status" value="1"/>
</dbReference>
<dbReference type="Proteomes" id="UP001465668">
    <property type="component" value="Unassembled WGS sequence"/>
</dbReference>
<keyword evidence="1" id="KW-0863">Zinc-finger</keyword>
<evidence type="ECO:0000313" key="5">
    <source>
        <dbReference type="EMBL" id="KAK9771216.1"/>
    </source>
</evidence>
<gene>
    <name evidence="5" type="ORF">SCAR479_12081</name>
</gene>
<feature type="region of interest" description="Disordered" evidence="2">
    <location>
        <begin position="1"/>
        <end position="147"/>
    </location>
</feature>
<dbReference type="InterPro" id="IPR001841">
    <property type="entry name" value="Znf_RING"/>
</dbReference>
<organism evidence="5 6">
    <name type="scientific">Seiridium cardinale</name>
    <dbReference type="NCBI Taxonomy" id="138064"/>
    <lineage>
        <taxon>Eukaryota</taxon>
        <taxon>Fungi</taxon>
        <taxon>Dikarya</taxon>
        <taxon>Ascomycota</taxon>
        <taxon>Pezizomycotina</taxon>
        <taxon>Sordariomycetes</taxon>
        <taxon>Xylariomycetidae</taxon>
        <taxon>Amphisphaeriales</taxon>
        <taxon>Sporocadaceae</taxon>
        <taxon>Seiridium</taxon>
    </lineage>
</organism>
<dbReference type="InterPro" id="IPR036020">
    <property type="entry name" value="WW_dom_sf"/>
</dbReference>
<feature type="compositionally biased region" description="Polar residues" evidence="2">
    <location>
        <begin position="90"/>
        <end position="108"/>
    </location>
</feature>
<keyword evidence="1" id="KW-0862">Zinc</keyword>
<keyword evidence="1" id="KW-0479">Metal-binding</keyword>
<dbReference type="Gene3D" id="2.20.70.10">
    <property type="match status" value="1"/>
</dbReference>
<feature type="domain" description="WW" evidence="3">
    <location>
        <begin position="274"/>
        <end position="308"/>
    </location>
</feature>
<sequence length="598" mass="65806">MPSSESKLAKGKGQNNNSSSGSNTQGPRNKKNHQQDNDAIPGSEPPQGTKKKKKTRGRTASERKAAAERRNSIEMSTSPTPSLVKAPTENGLSRSNSVLSGAASSFKPSSEPKTKPPAPESSHHGPVASPENKSTTPEEEPRPRSNSILSALTPEFQPTGVTPAAVTQDLNAYHVPASPLNDVGIQQQYSPVAPYSQVQWVPSPVAQYFPTQTLYPYQEYNFGTYNSFPSGYMPQQAPPMQYGAQPAHSPTQMQPSPPPQRRYTNPSTPLTINPGLPSGWIKRFLPSEQKYCYINIYSRKSQWEEPTKPAERPEQATENEPTELETSEEVSPVSIAHSSAPNSEQSKDRGPSDATIAVKHSESATPSEACGNTPFKNSPAALHELVTSTLPSAHLAAACTTTSLGTATLDIEAKSIPANTTFIPNPMTTFLIDRAEDLVCQLCQVTPLKLGKRTCRIDDSMPAILPCGHIAGARCLHRWMSTGRDYCPFDKFSLRHAKCRHLRLPHILDHDSILAVPRTVPSGGVFPDYCKMCRLEQEQVSEIVSVRNLKKRFVEAREAFERDETEKKKQTMDVATRHFEEMAFESRGKRLGHLFILW</sequence>
<feature type="region of interest" description="Disordered" evidence="2">
    <location>
        <begin position="234"/>
        <end position="278"/>
    </location>
</feature>
<proteinExistence type="predicted"/>
<keyword evidence="6" id="KW-1185">Reference proteome</keyword>
<evidence type="ECO:0000256" key="1">
    <source>
        <dbReference type="PROSITE-ProRule" id="PRU00175"/>
    </source>
</evidence>
<feature type="compositionally biased region" description="Low complexity" evidence="2">
    <location>
        <begin position="11"/>
        <end position="26"/>
    </location>
</feature>
<comment type="caution">
    <text evidence="5">The sequence shown here is derived from an EMBL/GenBank/DDBJ whole genome shotgun (WGS) entry which is preliminary data.</text>
</comment>
<feature type="compositionally biased region" description="Basic and acidic residues" evidence="2">
    <location>
        <begin position="302"/>
        <end position="315"/>
    </location>
</feature>
<dbReference type="EMBL" id="JARVKM010000078">
    <property type="protein sequence ID" value="KAK9771216.1"/>
    <property type="molecule type" value="Genomic_DNA"/>
</dbReference>
<dbReference type="PROSITE" id="PS50020">
    <property type="entry name" value="WW_DOMAIN_2"/>
    <property type="match status" value="1"/>
</dbReference>
<evidence type="ECO:0000259" key="3">
    <source>
        <dbReference type="PROSITE" id="PS50020"/>
    </source>
</evidence>
<dbReference type="PROSITE" id="PS50089">
    <property type="entry name" value="ZF_RING_2"/>
    <property type="match status" value="1"/>
</dbReference>
<dbReference type="SMART" id="SM00456">
    <property type="entry name" value="WW"/>
    <property type="match status" value="1"/>
</dbReference>
<feature type="region of interest" description="Disordered" evidence="2">
    <location>
        <begin position="302"/>
        <end position="353"/>
    </location>
</feature>
<dbReference type="SUPFAM" id="SSF57850">
    <property type="entry name" value="RING/U-box"/>
    <property type="match status" value="1"/>
</dbReference>
<evidence type="ECO:0000313" key="6">
    <source>
        <dbReference type="Proteomes" id="UP001465668"/>
    </source>
</evidence>
<feature type="compositionally biased region" description="Polar residues" evidence="2">
    <location>
        <begin position="262"/>
        <end position="271"/>
    </location>
</feature>
<accession>A0ABR2XBX2</accession>
<dbReference type="InterPro" id="IPR001202">
    <property type="entry name" value="WW_dom"/>
</dbReference>
<dbReference type="InterPro" id="IPR013083">
    <property type="entry name" value="Znf_RING/FYVE/PHD"/>
</dbReference>
<reference evidence="5 6" key="1">
    <citation type="submission" date="2024-02" db="EMBL/GenBank/DDBJ databases">
        <title>First draft genome assembly of two strains of Seiridium cardinale.</title>
        <authorList>
            <person name="Emiliani G."/>
            <person name="Scali E."/>
        </authorList>
    </citation>
    <scope>NUCLEOTIDE SEQUENCE [LARGE SCALE GENOMIC DNA]</scope>
    <source>
        <strain evidence="5 6">BM-138-000479</strain>
    </source>
</reference>
<dbReference type="CDD" id="cd00201">
    <property type="entry name" value="WW"/>
    <property type="match status" value="1"/>
</dbReference>
<feature type="compositionally biased region" description="Basic and acidic residues" evidence="2">
    <location>
        <begin position="59"/>
        <end position="72"/>
    </location>
</feature>